<evidence type="ECO:0000256" key="1">
    <source>
        <dbReference type="SAM" id="MobiDB-lite"/>
    </source>
</evidence>
<feature type="compositionally biased region" description="Basic and acidic residues" evidence="1">
    <location>
        <begin position="57"/>
        <end position="69"/>
    </location>
</feature>
<comment type="caution">
    <text evidence="2">The sequence shown here is derived from an EMBL/GenBank/DDBJ whole genome shotgun (WGS) entry which is preliminary data.</text>
</comment>
<evidence type="ECO:0000313" key="2">
    <source>
        <dbReference type="EMBL" id="NIR73731.1"/>
    </source>
</evidence>
<name>A0AAE4Z7S6_9BACT</name>
<organism evidence="2 3">
    <name type="scientific">Candidatus Kutchimonas denitrificans</name>
    <dbReference type="NCBI Taxonomy" id="3056748"/>
    <lineage>
        <taxon>Bacteria</taxon>
        <taxon>Pseudomonadati</taxon>
        <taxon>Gemmatimonadota</taxon>
        <taxon>Gemmatimonadia</taxon>
        <taxon>Candidatus Palauibacterales</taxon>
        <taxon>Candidatus Palauibacteraceae</taxon>
        <taxon>Candidatus Kutchimonas</taxon>
    </lineage>
</organism>
<dbReference type="Proteomes" id="UP000702544">
    <property type="component" value="Unassembled WGS sequence"/>
</dbReference>
<accession>A0AAE4Z7S6</accession>
<dbReference type="EMBL" id="JAACAK010000010">
    <property type="protein sequence ID" value="NIR73731.1"/>
    <property type="molecule type" value="Genomic_DNA"/>
</dbReference>
<feature type="region of interest" description="Disordered" evidence="1">
    <location>
        <begin position="57"/>
        <end position="76"/>
    </location>
</feature>
<proteinExistence type="predicted"/>
<sequence>MTTAQHQQAHDQERRFRTHTIGWAWRRVLDALERLAVMGRAALSWMKRREQSELDAAQKAREGFERGAKGDPTTMTKRANFENDFRKAMPRKVALPSEPRETPAAKTPNSIEAWPDARPQLAARRRNHPVMAMLEEIATSEPGVLYDSLAQMHNGDETRAVKFGLAALEYCAYDGNSELAADLFRALWPHVREVDLPPGALRGILSHLMGQRDLTSAARAAAMLILKDPKDPSAVRCLLETAEASRQTAAGRASSRSIYAFLLKHCSDSPYVDRFQQGLNETQGSA</sequence>
<dbReference type="AlphaFoldDB" id="A0AAE4Z7S6"/>
<gene>
    <name evidence="2" type="ORF">GWO12_01245</name>
</gene>
<reference evidence="2 3" key="1">
    <citation type="submission" date="2020-01" db="EMBL/GenBank/DDBJ databases">
        <title>Genomes assembled from Gulf of Kutch pelagic sediment metagenomes.</title>
        <authorList>
            <person name="Chandrashekar M."/>
            <person name="Mahajan M.S."/>
            <person name="Dave K.J."/>
            <person name="Vatsa P."/>
            <person name="Nathani N.M."/>
        </authorList>
    </citation>
    <scope>NUCLEOTIDE SEQUENCE [LARGE SCALE GENOMIC DNA]</scope>
    <source>
        <strain evidence="2">KS3-K002</strain>
    </source>
</reference>
<protein>
    <submittedName>
        <fullName evidence="2">Uncharacterized protein</fullName>
    </submittedName>
</protein>
<evidence type="ECO:0000313" key="3">
    <source>
        <dbReference type="Proteomes" id="UP000702544"/>
    </source>
</evidence>